<dbReference type="OrthoDB" id="9903747at2759"/>
<comment type="subcellular location">
    <subcellularLocation>
        <location evidence="1">Cell membrane</location>
        <topology evidence="1">Single-pass type I membrane protein</topology>
    </subcellularLocation>
    <subcellularLocation>
        <location evidence="13">Zona pellucida</location>
    </subcellularLocation>
</comment>
<evidence type="ECO:0000256" key="19">
    <source>
        <dbReference type="ARBA" id="ARBA00046716"/>
    </source>
</evidence>
<dbReference type="InterPro" id="IPR055356">
    <property type="entry name" value="ZP-N"/>
</dbReference>
<dbReference type="PROSITE" id="PS51034">
    <property type="entry name" value="ZP_2"/>
    <property type="match status" value="1"/>
</dbReference>
<dbReference type="PANTHER" id="PTHR23343:SF4">
    <property type="entry name" value="ZONA PELLUCIDA SPERM-BINDING PROTEIN 2"/>
    <property type="match status" value="1"/>
</dbReference>
<evidence type="ECO:0000256" key="2">
    <source>
        <dbReference type="ARBA" id="ARBA00022475"/>
    </source>
</evidence>
<keyword evidence="24" id="KW-1185">Reference proteome</keyword>
<dbReference type="InterPro" id="IPR055355">
    <property type="entry name" value="ZP-C"/>
</dbReference>
<dbReference type="GO" id="GO:0032190">
    <property type="term" value="F:acrosin binding"/>
    <property type="evidence" value="ECO:0007669"/>
    <property type="project" value="TreeGrafter"/>
</dbReference>
<evidence type="ECO:0000256" key="16">
    <source>
        <dbReference type="ARBA" id="ARBA00042272"/>
    </source>
</evidence>
<keyword evidence="6 20" id="KW-0812">Transmembrane</keyword>
<evidence type="ECO:0000256" key="15">
    <source>
        <dbReference type="ARBA" id="ARBA00040237"/>
    </source>
</evidence>
<feature type="transmembrane region" description="Helical" evidence="20">
    <location>
        <begin position="659"/>
        <end position="683"/>
    </location>
</feature>
<sequence>MDKRFFFLIACLVGCFLDVVAVDFPGEIACYEDKVQIWFPKEFMNSTSWQVEILDANGDEMEGCQYELDYEQQALTAVYMNCTKEEHMHHRLRFRQQFNDTDMWSSKEEIYEVGCEIVQADEPSFPSTFISATNCTKDFMSVAFPRLIPSFHVFTAAESRVEWVVSIDDGMQTHKLNLRQAMQQGYSLLEDSHLIVFRTAFDALGVTTYKQDGPVLYTVALKLTYGPPEQRLTVETRMICVPDPATCNSTHMIITIPRFPGRLTAATLNNKDIPLHHLQTNGISANTRRGLKLYISKRALTSWMDGNGDCSGFQAYASTLKLNFDYQGQVTTMVTYPECPCEQNAPIAVVCTQDGHMDFDVFSNSTKPALNLDTLKLKDPICKPVSRSPSNDIVRFRVPLNKCGTTQRMDGEKVIYENEVRALWADLSPQGISRDSEFRLTVMCSYGSDDASLNVQMNSLPAPELVINQGPLSLILLIYPDGSYTVPYNDNEYPIVKYLRQPIFLEVQVLSRNDPNIQLMLDDCWATLSLDPASLPRWNIVVDGCDYELDNYKTIFHPVGPAVSYPNFRQRFEVKAFAFVSGDKALPSLIYFHCSVLICDKLRPDSPLCSTRCPHPPRNRRDVAWSENAALVTLPHAVILVPQKHLEVKGQQTWSSGTWATATLVTGVTLCLVAVTLAILGWFKAQKRPILVN</sequence>
<evidence type="ECO:0000256" key="14">
    <source>
        <dbReference type="ARBA" id="ARBA00038403"/>
    </source>
</evidence>
<evidence type="ECO:0000256" key="12">
    <source>
        <dbReference type="ARBA" id="ARBA00023279"/>
    </source>
</evidence>
<dbReference type="AlphaFoldDB" id="A0A9Q1ARN3"/>
<feature type="chain" id="PRO_5040292142" description="Zona pellucida sperm-binding protein 2" evidence="21">
    <location>
        <begin position="22"/>
        <end position="693"/>
    </location>
</feature>
<keyword evidence="12" id="KW-0278">Fertilization</keyword>
<dbReference type="Pfam" id="PF23736">
    <property type="entry name" value="Ig_ZP2"/>
    <property type="match status" value="1"/>
</dbReference>
<dbReference type="Pfam" id="PF23738">
    <property type="entry name" value="Ig_ZP2_N"/>
    <property type="match status" value="1"/>
</dbReference>
<dbReference type="Pfam" id="PF23740">
    <property type="entry name" value="Ig_ZP2_3rd"/>
    <property type="match status" value="1"/>
</dbReference>
<evidence type="ECO:0000256" key="7">
    <source>
        <dbReference type="ARBA" id="ARBA00022989"/>
    </source>
</evidence>
<dbReference type="GO" id="GO:0035805">
    <property type="term" value="C:egg coat"/>
    <property type="evidence" value="ECO:0007669"/>
    <property type="project" value="UniProtKB-SubCell"/>
</dbReference>
<dbReference type="InterPro" id="IPR057637">
    <property type="entry name" value="Ig_ZP2_1st"/>
</dbReference>
<keyword evidence="2" id="KW-1003">Cell membrane</keyword>
<keyword evidence="11" id="KW-0325">Glycoprotein</keyword>
<dbReference type="Pfam" id="PF23344">
    <property type="entry name" value="ZP-N"/>
    <property type="match status" value="1"/>
</dbReference>
<evidence type="ECO:0000256" key="10">
    <source>
        <dbReference type="ARBA" id="ARBA00023170"/>
    </source>
</evidence>
<dbReference type="PROSITE" id="PS00682">
    <property type="entry name" value="ZP_1"/>
    <property type="match status" value="1"/>
</dbReference>
<protein>
    <recommendedName>
        <fullName evidence="15">Zona pellucida sperm-binding protein 2</fullName>
    </recommendedName>
    <alternativeName>
        <fullName evidence="17">Zona pellucida glycoprotein 2</fullName>
    </alternativeName>
    <alternativeName>
        <fullName evidence="16">Zona pellucida protein A</fullName>
    </alternativeName>
</protein>
<keyword evidence="5" id="KW-0165">Cleavage on pair of basic residues</keyword>
<evidence type="ECO:0000256" key="6">
    <source>
        <dbReference type="ARBA" id="ARBA00022692"/>
    </source>
</evidence>
<keyword evidence="3" id="KW-0964">Secreted</keyword>
<keyword evidence="4" id="KW-0272">Extracellular matrix</keyword>
<dbReference type="InterPro" id="IPR042235">
    <property type="entry name" value="ZP-C_dom"/>
</dbReference>
<proteinExistence type="inferred from homology"/>
<dbReference type="InterPro" id="IPR057638">
    <property type="entry name" value="Ig_ZP2_2nd"/>
</dbReference>
<evidence type="ECO:0000313" key="23">
    <source>
        <dbReference type="EMBL" id="KAJ7305846.1"/>
    </source>
</evidence>
<comment type="function">
    <text evidence="18">Component of the zona pellucida, an extracellular matrix surrounding oocytes which mediates sperm binding, induction of the acrosome reaction and prevents post-fertilization polyspermy. The zona pellucida is composed of 3 to 4 glycoproteins, ZP1, ZP2, ZP3, and ZP4. ZP2 may act as a secondary sperm receptor.</text>
</comment>
<dbReference type="InterPro" id="IPR057636">
    <property type="entry name" value="Ig_ZP2_3rd"/>
</dbReference>
<dbReference type="InterPro" id="IPR048290">
    <property type="entry name" value="ZP_chr"/>
</dbReference>
<evidence type="ECO:0000256" key="1">
    <source>
        <dbReference type="ARBA" id="ARBA00004251"/>
    </source>
</evidence>
<evidence type="ECO:0000256" key="8">
    <source>
        <dbReference type="ARBA" id="ARBA00023136"/>
    </source>
</evidence>
<dbReference type="PANTHER" id="PTHR23343">
    <property type="entry name" value="ZONA PELLUCIDA SPERM-BINDING PROTEIN"/>
    <property type="match status" value="1"/>
</dbReference>
<dbReference type="GO" id="GO:0007339">
    <property type="term" value="P:binding of sperm to zona pellucida"/>
    <property type="evidence" value="ECO:0007669"/>
    <property type="project" value="TreeGrafter"/>
</dbReference>
<reference evidence="23" key="1">
    <citation type="journal article" date="2023" name="DNA Res.">
        <title>Chromosome-level genome assembly of Phrynocephalus forsythii using third-generation DNA sequencing and Hi-C analysis.</title>
        <authorList>
            <person name="Qi Y."/>
            <person name="Zhao W."/>
            <person name="Zhao Y."/>
            <person name="Niu C."/>
            <person name="Cao S."/>
            <person name="Zhang Y."/>
        </authorList>
    </citation>
    <scope>NUCLEOTIDE SEQUENCE</scope>
    <source>
        <tissue evidence="23">Muscle</tissue>
    </source>
</reference>
<evidence type="ECO:0000313" key="24">
    <source>
        <dbReference type="Proteomes" id="UP001142489"/>
    </source>
</evidence>
<evidence type="ECO:0000256" key="5">
    <source>
        <dbReference type="ARBA" id="ARBA00022685"/>
    </source>
</evidence>
<dbReference type="GO" id="GO:0035804">
    <property type="term" value="F:structural constituent of egg coat"/>
    <property type="evidence" value="ECO:0007669"/>
    <property type="project" value="TreeGrafter"/>
</dbReference>
<gene>
    <name evidence="23" type="ORF">JRQ81_010212</name>
</gene>
<dbReference type="GO" id="GO:0005886">
    <property type="term" value="C:plasma membrane"/>
    <property type="evidence" value="ECO:0007669"/>
    <property type="project" value="UniProtKB-SubCell"/>
</dbReference>
<dbReference type="Proteomes" id="UP001142489">
    <property type="component" value="Unassembled WGS sequence"/>
</dbReference>
<evidence type="ECO:0000256" key="3">
    <source>
        <dbReference type="ARBA" id="ARBA00022525"/>
    </source>
</evidence>
<evidence type="ECO:0000256" key="17">
    <source>
        <dbReference type="ARBA" id="ARBA00042572"/>
    </source>
</evidence>
<dbReference type="GO" id="GO:0060468">
    <property type="term" value="P:prevention of polyspermy"/>
    <property type="evidence" value="ECO:0007669"/>
    <property type="project" value="TreeGrafter"/>
</dbReference>
<dbReference type="Pfam" id="PF00100">
    <property type="entry name" value="Zona_pellucida"/>
    <property type="match status" value="1"/>
</dbReference>
<keyword evidence="7 20" id="KW-1133">Transmembrane helix</keyword>
<comment type="similarity">
    <text evidence="14">Belongs to the ZP domain family. ZPA subfamily.</text>
</comment>
<feature type="domain" description="ZP" evidence="22">
    <location>
        <begin position="350"/>
        <end position="616"/>
    </location>
</feature>
<dbReference type="Gene3D" id="2.60.40.4100">
    <property type="entry name" value="Zona pellucida, ZP-C domain"/>
    <property type="match status" value="1"/>
</dbReference>
<comment type="subunit">
    <text evidence="19">Can form homopolymers that assemble into long fibers (in vitro). Polymers of ZP2 and ZP3 organized into long filaments cross-linked by ZP1 homodimers. Interacts with ZP3.</text>
</comment>
<evidence type="ECO:0000256" key="4">
    <source>
        <dbReference type="ARBA" id="ARBA00022530"/>
    </source>
</evidence>
<dbReference type="InterPro" id="IPR001507">
    <property type="entry name" value="ZP_dom"/>
</dbReference>
<evidence type="ECO:0000256" key="11">
    <source>
        <dbReference type="ARBA" id="ARBA00023180"/>
    </source>
</evidence>
<keyword evidence="21" id="KW-0732">Signal</keyword>
<dbReference type="InterPro" id="IPR051148">
    <property type="entry name" value="Zona_Pellucida_Domain_gp"/>
</dbReference>
<comment type="caution">
    <text evidence="23">The sequence shown here is derived from an EMBL/GenBank/DDBJ whole genome shotgun (WGS) entry which is preliminary data.</text>
</comment>
<evidence type="ECO:0000256" key="20">
    <source>
        <dbReference type="SAM" id="Phobius"/>
    </source>
</evidence>
<keyword evidence="8 20" id="KW-0472">Membrane</keyword>
<evidence type="ECO:0000256" key="13">
    <source>
        <dbReference type="ARBA" id="ARBA00024183"/>
    </source>
</evidence>
<dbReference type="Gene3D" id="2.60.40.3210">
    <property type="entry name" value="Zona pellucida, ZP-N domain"/>
    <property type="match status" value="1"/>
</dbReference>
<evidence type="ECO:0000256" key="18">
    <source>
        <dbReference type="ARBA" id="ARBA00046021"/>
    </source>
</evidence>
<keyword evidence="10" id="KW-0675">Receptor</keyword>
<accession>A0A9Q1ARN3</accession>
<evidence type="ECO:0000256" key="21">
    <source>
        <dbReference type="SAM" id="SignalP"/>
    </source>
</evidence>
<dbReference type="PRINTS" id="PR00023">
    <property type="entry name" value="ZPELLUCIDA"/>
</dbReference>
<organism evidence="23 24">
    <name type="scientific">Phrynocephalus forsythii</name>
    <dbReference type="NCBI Taxonomy" id="171643"/>
    <lineage>
        <taxon>Eukaryota</taxon>
        <taxon>Metazoa</taxon>
        <taxon>Chordata</taxon>
        <taxon>Craniata</taxon>
        <taxon>Vertebrata</taxon>
        <taxon>Euteleostomi</taxon>
        <taxon>Lepidosauria</taxon>
        <taxon>Squamata</taxon>
        <taxon>Bifurcata</taxon>
        <taxon>Unidentata</taxon>
        <taxon>Episquamata</taxon>
        <taxon>Toxicofera</taxon>
        <taxon>Iguania</taxon>
        <taxon>Acrodonta</taxon>
        <taxon>Agamidae</taxon>
        <taxon>Agaminae</taxon>
        <taxon>Phrynocephalus</taxon>
    </lineage>
</organism>
<keyword evidence="9" id="KW-1015">Disulfide bond</keyword>
<name>A0A9Q1ARN3_9SAUR</name>
<evidence type="ECO:0000259" key="22">
    <source>
        <dbReference type="PROSITE" id="PS51034"/>
    </source>
</evidence>
<dbReference type="EMBL" id="JAPFRF010000021">
    <property type="protein sequence ID" value="KAJ7305846.1"/>
    <property type="molecule type" value="Genomic_DNA"/>
</dbReference>
<dbReference type="SMART" id="SM00241">
    <property type="entry name" value="ZP"/>
    <property type="match status" value="1"/>
</dbReference>
<dbReference type="InterPro" id="IPR017977">
    <property type="entry name" value="ZP_dom_CS"/>
</dbReference>
<evidence type="ECO:0000256" key="9">
    <source>
        <dbReference type="ARBA" id="ARBA00023157"/>
    </source>
</evidence>
<feature type="signal peptide" evidence="21">
    <location>
        <begin position="1"/>
        <end position="21"/>
    </location>
</feature>